<keyword evidence="3" id="KW-1185">Reference proteome</keyword>
<sequence>MESFLNTHHDWVVSAFDLLRPWQRNDYASNRKVWIRVKGVPLHAWSIGFFHSLVSRFGSLISSAPTTENKTNLDSAYLHVITAVHRQLAWIFSVHIDDSVFEVHVDEILQPPLDVLHHHALLPSLPNSINPSPQTPISPTPCPTHISSPAIATTPSRKENSDTFNLMEIIEPINQLSNPQVCMSSHVPQSSCPSCNKVCACNPLSLKVVSWADKKFYSLPFPSPCPYAPYSPRPTLHRAQSLPNIHLTLSPPLALPLPKAHFSIPSSSPSPPLLKAQSNNSPPSPPISSSLAFPKSPLSTASVSPLFVPSSSHPTSNNNCQSSPNFPLITKRKKNSKISHASPSSSTSPPVRQTISARPEPTSSPSYELPPVSFCKAEAKRTMEIGSLLGWDSSRNHEEILSAAADLVQSEGFDWAKSRATL</sequence>
<organism evidence="2 3">
    <name type="scientific">Turnera subulata</name>
    <dbReference type="NCBI Taxonomy" id="218843"/>
    <lineage>
        <taxon>Eukaryota</taxon>
        <taxon>Viridiplantae</taxon>
        <taxon>Streptophyta</taxon>
        <taxon>Embryophyta</taxon>
        <taxon>Tracheophyta</taxon>
        <taxon>Spermatophyta</taxon>
        <taxon>Magnoliopsida</taxon>
        <taxon>eudicotyledons</taxon>
        <taxon>Gunneridae</taxon>
        <taxon>Pentapetalae</taxon>
        <taxon>rosids</taxon>
        <taxon>fabids</taxon>
        <taxon>Malpighiales</taxon>
        <taxon>Passifloraceae</taxon>
        <taxon>Turnera</taxon>
    </lineage>
</organism>
<dbReference type="Proteomes" id="UP001141552">
    <property type="component" value="Unassembled WGS sequence"/>
</dbReference>
<proteinExistence type="predicted"/>
<name>A0A9Q0FXH3_9ROSI</name>
<evidence type="ECO:0000313" key="2">
    <source>
        <dbReference type="EMBL" id="KAJ4839367.1"/>
    </source>
</evidence>
<feature type="compositionally biased region" description="Polar residues" evidence="1">
    <location>
        <begin position="351"/>
        <end position="366"/>
    </location>
</feature>
<evidence type="ECO:0008006" key="4">
    <source>
        <dbReference type="Google" id="ProtNLM"/>
    </source>
</evidence>
<evidence type="ECO:0000313" key="3">
    <source>
        <dbReference type="Proteomes" id="UP001141552"/>
    </source>
</evidence>
<protein>
    <recommendedName>
        <fullName evidence="4">DUF4283 domain-containing protein</fullName>
    </recommendedName>
</protein>
<dbReference type="AlphaFoldDB" id="A0A9Q0FXH3"/>
<reference evidence="2" key="1">
    <citation type="submission" date="2022-02" db="EMBL/GenBank/DDBJ databases">
        <authorList>
            <person name="Henning P.M."/>
            <person name="McCubbin A.G."/>
            <person name="Shore J.S."/>
        </authorList>
    </citation>
    <scope>NUCLEOTIDE SEQUENCE</scope>
    <source>
        <strain evidence="2">F60SS</strain>
        <tissue evidence="2">Leaves</tissue>
    </source>
</reference>
<feature type="compositionally biased region" description="Polar residues" evidence="1">
    <location>
        <begin position="307"/>
        <end position="325"/>
    </location>
</feature>
<feature type="compositionally biased region" description="Low complexity" evidence="1">
    <location>
        <begin position="338"/>
        <end position="350"/>
    </location>
</feature>
<dbReference type="EMBL" id="JAKUCV010003336">
    <property type="protein sequence ID" value="KAJ4839367.1"/>
    <property type="molecule type" value="Genomic_DNA"/>
</dbReference>
<comment type="caution">
    <text evidence="2">The sequence shown here is derived from an EMBL/GenBank/DDBJ whole genome shotgun (WGS) entry which is preliminary data.</text>
</comment>
<feature type="region of interest" description="Disordered" evidence="1">
    <location>
        <begin position="266"/>
        <end position="291"/>
    </location>
</feature>
<evidence type="ECO:0000256" key="1">
    <source>
        <dbReference type="SAM" id="MobiDB-lite"/>
    </source>
</evidence>
<dbReference type="OrthoDB" id="999103at2759"/>
<reference evidence="2" key="2">
    <citation type="journal article" date="2023" name="Plants (Basel)">
        <title>Annotation of the Turnera subulata (Passifloraceae) Draft Genome Reveals the S-Locus Evolved after the Divergence of Turneroideae from Passifloroideae in a Stepwise Manner.</title>
        <authorList>
            <person name="Henning P.M."/>
            <person name="Roalson E.H."/>
            <person name="Mir W."/>
            <person name="McCubbin A.G."/>
            <person name="Shore J.S."/>
        </authorList>
    </citation>
    <scope>NUCLEOTIDE SEQUENCE</scope>
    <source>
        <strain evidence="2">F60SS</strain>
    </source>
</reference>
<feature type="region of interest" description="Disordered" evidence="1">
    <location>
        <begin position="307"/>
        <end position="369"/>
    </location>
</feature>
<accession>A0A9Q0FXH3</accession>
<gene>
    <name evidence="2" type="ORF">Tsubulata_049189</name>
</gene>